<name>A0A177A6G2_9PEZI</name>
<dbReference type="InterPro" id="IPR000719">
    <property type="entry name" value="Prot_kinase_dom"/>
</dbReference>
<dbReference type="InterPro" id="IPR011009">
    <property type="entry name" value="Kinase-like_dom_sf"/>
</dbReference>
<sequence>MLANAATWPRTWNPMKKQIATLHDYFYLDVLEYRLYSESGLGLLISYIDCSNTTLEGIVCDNTPKLLRQRWAEQVTSTVRHLHEVEIVWGDAKEVNILVDINRDGWVIDFGGGFIQGCVQRENVEGDS</sequence>
<gene>
    <name evidence="2" type="ORF">VC83_07166</name>
</gene>
<dbReference type="Gene3D" id="1.10.510.10">
    <property type="entry name" value="Transferase(Phosphotransferase) domain 1"/>
    <property type="match status" value="1"/>
</dbReference>
<dbReference type="OrthoDB" id="3439585at2759"/>
<proteinExistence type="predicted"/>
<dbReference type="SUPFAM" id="SSF56112">
    <property type="entry name" value="Protein kinase-like (PK-like)"/>
    <property type="match status" value="1"/>
</dbReference>
<feature type="domain" description="Protein kinase" evidence="1">
    <location>
        <begin position="1"/>
        <end position="128"/>
    </location>
</feature>
<organism evidence="2">
    <name type="scientific">Pseudogymnoascus destructans</name>
    <dbReference type="NCBI Taxonomy" id="655981"/>
    <lineage>
        <taxon>Eukaryota</taxon>
        <taxon>Fungi</taxon>
        <taxon>Dikarya</taxon>
        <taxon>Ascomycota</taxon>
        <taxon>Pezizomycotina</taxon>
        <taxon>Leotiomycetes</taxon>
        <taxon>Thelebolales</taxon>
        <taxon>Thelebolaceae</taxon>
        <taxon>Pseudogymnoascus</taxon>
    </lineage>
</organism>
<dbReference type="RefSeq" id="XP_024321898.1">
    <property type="nucleotide sequence ID" value="XM_024470743.1"/>
</dbReference>
<dbReference type="Proteomes" id="UP000077154">
    <property type="component" value="Unassembled WGS sequence"/>
</dbReference>
<dbReference type="GeneID" id="36290215"/>
<dbReference type="GO" id="GO:0005524">
    <property type="term" value="F:ATP binding"/>
    <property type="evidence" value="ECO:0007669"/>
    <property type="project" value="InterPro"/>
</dbReference>
<evidence type="ECO:0000313" key="2">
    <source>
        <dbReference type="EMBL" id="OAF56604.1"/>
    </source>
</evidence>
<dbReference type="AlphaFoldDB" id="A0A177A6G2"/>
<dbReference type="EMBL" id="KV441403">
    <property type="protein sequence ID" value="OAF56604.1"/>
    <property type="molecule type" value="Genomic_DNA"/>
</dbReference>
<dbReference type="PROSITE" id="PS50011">
    <property type="entry name" value="PROTEIN_KINASE_DOM"/>
    <property type="match status" value="1"/>
</dbReference>
<reference evidence="2" key="1">
    <citation type="submission" date="2016-03" db="EMBL/GenBank/DDBJ databases">
        <title>Updated assembly of Pseudogymnoascus destructans, the fungus causing white-nose syndrome of bats.</title>
        <authorList>
            <person name="Palmer J.M."/>
            <person name="Drees K.P."/>
            <person name="Foster J.T."/>
            <person name="Lindner D.L."/>
        </authorList>
    </citation>
    <scope>NUCLEOTIDE SEQUENCE [LARGE SCALE GENOMIC DNA]</scope>
    <source>
        <strain evidence="2">20631-21</strain>
    </source>
</reference>
<dbReference type="eggNOG" id="ENOG502T6CS">
    <property type="taxonomic scope" value="Eukaryota"/>
</dbReference>
<protein>
    <recommendedName>
        <fullName evidence="1">Protein kinase domain-containing protein</fullName>
    </recommendedName>
</protein>
<accession>A0A177A6G2</accession>
<dbReference type="GO" id="GO:0004672">
    <property type="term" value="F:protein kinase activity"/>
    <property type="evidence" value="ECO:0007669"/>
    <property type="project" value="InterPro"/>
</dbReference>
<evidence type="ECO:0000259" key="1">
    <source>
        <dbReference type="PROSITE" id="PS50011"/>
    </source>
</evidence>
<dbReference type="VEuPathDB" id="FungiDB:GMDG_05505"/>